<dbReference type="GO" id="GO:0016266">
    <property type="term" value="P:protein O-linked glycosylation via N-acetyl-galactosamine"/>
    <property type="evidence" value="ECO:0007669"/>
    <property type="project" value="TreeGrafter"/>
</dbReference>
<dbReference type="EMBL" id="KB597545">
    <property type="protein sequence ID" value="EMP24852.1"/>
    <property type="molecule type" value="Genomic_DNA"/>
</dbReference>
<organism evidence="1 2">
    <name type="scientific">Chelonia mydas</name>
    <name type="common">Green sea-turtle</name>
    <name type="synonym">Chelonia agassizi</name>
    <dbReference type="NCBI Taxonomy" id="8469"/>
    <lineage>
        <taxon>Eukaryota</taxon>
        <taxon>Metazoa</taxon>
        <taxon>Chordata</taxon>
        <taxon>Craniata</taxon>
        <taxon>Vertebrata</taxon>
        <taxon>Euteleostomi</taxon>
        <taxon>Archelosauria</taxon>
        <taxon>Testudinata</taxon>
        <taxon>Testudines</taxon>
        <taxon>Cryptodira</taxon>
        <taxon>Durocryptodira</taxon>
        <taxon>Americhelydia</taxon>
        <taxon>Chelonioidea</taxon>
        <taxon>Cheloniidae</taxon>
        <taxon>Chelonia</taxon>
    </lineage>
</organism>
<sequence>MFHDVDVLTEQLFPVVEAMQKHFSAGSGAYYSDSIFFLSVAMHRIMPTAEMTATPSAPSSQALELCQDSDWKVSLLQ</sequence>
<gene>
    <name evidence="1" type="ORF">UY3_18069</name>
</gene>
<dbReference type="STRING" id="8469.M7B9H5"/>
<dbReference type="GO" id="GO:0140560">
    <property type="term" value="F:xylosyl alpha-1,3-xylosyltransferase activity"/>
    <property type="evidence" value="ECO:0007669"/>
    <property type="project" value="TreeGrafter"/>
</dbReference>
<evidence type="ECO:0000313" key="1">
    <source>
        <dbReference type="EMBL" id="EMP24852.1"/>
    </source>
</evidence>
<proteinExistence type="predicted"/>
<dbReference type="PANTHER" id="PTHR46612">
    <property type="entry name" value="XYLOSIDE XYLOSYLTRANSFERASE 1"/>
    <property type="match status" value="1"/>
</dbReference>
<dbReference type="InterPro" id="IPR042465">
    <property type="entry name" value="XXLT1"/>
</dbReference>
<reference evidence="2" key="1">
    <citation type="journal article" date="2013" name="Nat. Genet.">
        <title>The draft genomes of soft-shell turtle and green sea turtle yield insights into the development and evolution of the turtle-specific body plan.</title>
        <authorList>
            <person name="Wang Z."/>
            <person name="Pascual-Anaya J."/>
            <person name="Zadissa A."/>
            <person name="Li W."/>
            <person name="Niimura Y."/>
            <person name="Huang Z."/>
            <person name="Li C."/>
            <person name="White S."/>
            <person name="Xiong Z."/>
            <person name="Fang D."/>
            <person name="Wang B."/>
            <person name="Ming Y."/>
            <person name="Chen Y."/>
            <person name="Zheng Y."/>
            <person name="Kuraku S."/>
            <person name="Pignatelli M."/>
            <person name="Herrero J."/>
            <person name="Beal K."/>
            <person name="Nozawa M."/>
            <person name="Li Q."/>
            <person name="Wang J."/>
            <person name="Zhang H."/>
            <person name="Yu L."/>
            <person name="Shigenobu S."/>
            <person name="Wang J."/>
            <person name="Liu J."/>
            <person name="Flicek P."/>
            <person name="Searle S."/>
            <person name="Wang J."/>
            <person name="Kuratani S."/>
            <person name="Yin Y."/>
            <person name="Aken B."/>
            <person name="Zhang G."/>
            <person name="Irie N."/>
        </authorList>
    </citation>
    <scope>NUCLEOTIDE SEQUENCE [LARGE SCALE GENOMIC DNA]</scope>
</reference>
<dbReference type="eggNOG" id="KOG3765">
    <property type="taxonomic scope" value="Eukaryota"/>
</dbReference>
<dbReference type="AlphaFoldDB" id="M7B9H5"/>
<name>M7B9H5_CHEMY</name>
<dbReference type="GO" id="GO:0005789">
    <property type="term" value="C:endoplasmic reticulum membrane"/>
    <property type="evidence" value="ECO:0007669"/>
    <property type="project" value="TreeGrafter"/>
</dbReference>
<dbReference type="Proteomes" id="UP000031443">
    <property type="component" value="Unassembled WGS sequence"/>
</dbReference>
<evidence type="ECO:0000313" key="2">
    <source>
        <dbReference type="Proteomes" id="UP000031443"/>
    </source>
</evidence>
<dbReference type="PANTHER" id="PTHR46612:SF1">
    <property type="entry name" value="XYLOSIDE XYLOSYLTRANSFERASE 1"/>
    <property type="match status" value="1"/>
</dbReference>
<protein>
    <submittedName>
        <fullName evidence="1">Uncharacterized protein</fullName>
    </submittedName>
</protein>
<keyword evidence="2" id="KW-1185">Reference proteome</keyword>
<accession>M7B9H5</accession>